<keyword evidence="3" id="KW-0472">Membrane</keyword>
<dbReference type="InterPro" id="IPR011623">
    <property type="entry name" value="7TMR_DISM_rcpt_extracell_dom1"/>
</dbReference>
<dbReference type="SMART" id="SM00267">
    <property type="entry name" value="GGDEF"/>
    <property type="match status" value="1"/>
</dbReference>
<reference evidence="7" key="1">
    <citation type="journal article" date="2019" name="Int. J. Syst. Evol. Microbiol.">
        <title>The Global Catalogue of Microorganisms (GCM) 10K type strain sequencing project: providing services to taxonomists for standard genome sequencing and annotation.</title>
        <authorList>
            <consortium name="The Broad Institute Genomics Platform"/>
            <consortium name="The Broad Institute Genome Sequencing Center for Infectious Disease"/>
            <person name="Wu L."/>
            <person name="Ma J."/>
        </authorList>
    </citation>
    <scope>NUCLEOTIDE SEQUENCE [LARGE SCALE GENOMIC DNA]</scope>
    <source>
        <strain evidence="7">CGMCC 1.12482</strain>
    </source>
</reference>
<dbReference type="PROSITE" id="PS50887">
    <property type="entry name" value="GGDEF"/>
    <property type="match status" value="1"/>
</dbReference>
<dbReference type="Pfam" id="PF07695">
    <property type="entry name" value="7TMR-DISM_7TM"/>
    <property type="match status" value="1"/>
</dbReference>
<feature type="chain" id="PRO_5046888047" description="diguanylate cyclase" evidence="4">
    <location>
        <begin position="32"/>
        <end position="600"/>
    </location>
</feature>
<dbReference type="GO" id="GO:0016301">
    <property type="term" value="F:kinase activity"/>
    <property type="evidence" value="ECO:0007669"/>
    <property type="project" value="UniProtKB-KW"/>
</dbReference>
<dbReference type="PANTHER" id="PTHR45138:SF9">
    <property type="entry name" value="DIGUANYLATE CYCLASE DGCM-RELATED"/>
    <property type="match status" value="1"/>
</dbReference>
<comment type="caution">
    <text evidence="6">The sequence shown here is derived from an EMBL/GenBank/DDBJ whole genome shotgun (WGS) entry which is preliminary data.</text>
</comment>
<dbReference type="Gene3D" id="2.60.40.2380">
    <property type="match status" value="1"/>
</dbReference>
<evidence type="ECO:0000313" key="7">
    <source>
        <dbReference type="Proteomes" id="UP000638188"/>
    </source>
</evidence>
<keyword evidence="4" id="KW-0732">Signal</keyword>
<evidence type="ECO:0000256" key="2">
    <source>
        <dbReference type="ARBA" id="ARBA00034247"/>
    </source>
</evidence>
<evidence type="ECO:0000256" key="4">
    <source>
        <dbReference type="SAM" id="SignalP"/>
    </source>
</evidence>
<dbReference type="PANTHER" id="PTHR45138">
    <property type="entry name" value="REGULATORY COMPONENTS OF SENSORY TRANSDUCTION SYSTEM"/>
    <property type="match status" value="1"/>
</dbReference>
<feature type="signal peptide" evidence="4">
    <location>
        <begin position="1"/>
        <end position="31"/>
    </location>
</feature>
<feature type="transmembrane region" description="Helical" evidence="3">
    <location>
        <begin position="334"/>
        <end position="359"/>
    </location>
</feature>
<evidence type="ECO:0000256" key="1">
    <source>
        <dbReference type="ARBA" id="ARBA00012528"/>
    </source>
</evidence>
<keyword evidence="7" id="KW-1185">Reference proteome</keyword>
<evidence type="ECO:0000313" key="6">
    <source>
        <dbReference type="EMBL" id="GGC94687.1"/>
    </source>
</evidence>
<dbReference type="Proteomes" id="UP000638188">
    <property type="component" value="Unassembled WGS sequence"/>
</dbReference>
<dbReference type="InterPro" id="IPR000160">
    <property type="entry name" value="GGDEF_dom"/>
</dbReference>
<dbReference type="EC" id="2.7.7.65" evidence="1"/>
<dbReference type="InterPro" id="IPR029787">
    <property type="entry name" value="Nucleotide_cyclase"/>
</dbReference>
<keyword evidence="6" id="KW-0808">Transferase</keyword>
<evidence type="ECO:0000259" key="5">
    <source>
        <dbReference type="PROSITE" id="PS50887"/>
    </source>
</evidence>
<dbReference type="InterPro" id="IPR050469">
    <property type="entry name" value="Diguanylate_Cyclase"/>
</dbReference>
<dbReference type="InterPro" id="IPR043128">
    <property type="entry name" value="Rev_trsase/Diguanyl_cyclase"/>
</dbReference>
<dbReference type="SUPFAM" id="SSF55073">
    <property type="entry name" value="Nucleotide cyclase"/>
    <property type="match status" value="1"/>
</dbReference>
<feature type="transmembrane region" description="Helical" evidence="3">
    <location>
        <begin position="185"/>
        <end position="207"/>
    </location>
</feature>
<dbReference type="Pfam" id="PF00990">
    <property type="entry name" value="GGDEF"/>
    <property type="match status" value="1"/>
</dbReference>
<dbReference type="EMBL" id="BMFF01000002">
    <property type="protein sequence ID" value="GGC94687.1"/>
    <property type="molecule type" value="Genomic_DNA"/>
</dbReference>
<feature type="transmembrane region" description="Helical" evidence="3">
    <location>
        <begin position="305"/>
        <end position="327"/>
    </location>
</feature>
<dbReference type="NCBIfam" id="TIGR00254">
    <property type="entry name" value="GGDEF"/>
    <property type="match status" value="1"/>
</dbReference>
<feature type="transmembrane region" description="Helical" evidence="3">
    <location>
        <begin position="276"/>
        <end position="299"/>
    </location>
</feature>
<gene>
    <name evidence="6" type="ORF">GCM10007418_12820</name>
</gene>
<feature type="transmembrane region" description="Helical" evidence="3">
    <location>
        <begin position="214"/>
        <end position="239"/>
    </location>
</feature>
<name>A0ABQ1PCR9_9GAMM</name>
<feature type="transmembrane region" description="Helical" evidence="3">
    <location>
        <begin position="245"/>
        <end position="264"/>
    </location>
</feature>
<keyword evidence="6" id="KW-0418">Kinase</keyword>
<organism evidence="6 7">
    <name type="scientific">Halopseudomonas salina</name>
    <dbReference type="NCBI Taxonomy" id="1323744"/>
    <lineage>
        <taxon>Bacteria</taxon>
        <taxon>Pseudomonadati</taxon>
        <taxon>Pseudomonadota</taxon>
        <taxon>Gammaproteobacteria</taxon>
        <taxon>Pseudomonadales</taxon>
        <taxon>Pseudomonadaceae</taxon>
        <taxon>Halopseudomonas</taxon>
    </lineage>
</organism>
<feature type="domain" description="GGDEF" evidence="5">
    <location>
        <begin position="465"/>
        <end position="600"/>
    </location>
</feature>
<evidence type="ECO:0000256" key="3">
    <source>
        <dbReference type="SAM" id="Phobius"/>
    </source>
</evidence>
<proteinExistence type="predicted"/>
<protein>
    <recommendedName>
        <fullName evidence="1">diguanylate cyclase</fullName>
        <ecNumber evidence="1">2.7.7.65</ecNumber>
    </recommendedName>
</protein>
<sequence>MQLTATRLFNNVILTLVVWAALCLPAQVANAASTTEINAVEYLLAPSSASFSAVTEQAFATRWQTSDQPTLNIGYRPEGAWVRFHITNHAADEVKRLLLVDWSFTQIEARILDTTHGEWSAGVHTGDGVAPHRRAVNSPLQVLPLSLPPGEAEVYLRLETNAPMLLPFRLLAPSELPKAERDNNLLMGAFFGAMLVMMLYNASLFIFTRDAAYLFYCAYVLSGAFYVASVFSFGPYFLWWDSPWLVSRATVLSVSLGFFGAALFERQFLELRRQGGWLLHLSHVVLAYWLCAALVSAFAPQAIGYVHIEHGGSLTCVAAIVIAVVCWRRGSISAGYFLVAWTGLVCATLGITLAMAGIIPMTNSIRSTQLAGFILEFLLLSVALAERINREKASRLQAQDALLLMQEENTALLESSVASRTRQLEQANLELKRLSNTDSLTGLSNRRGFEEQVSAAIEQGRTNGVPVAFLMLDVDHFKHINDKFGHSIGDECLAAVGQTLSEYSRRETECAARIGGEEFATVFYSMPAVSAAAVAEQIRSAIAKLEIRLPEGNLSFTISIGVAAWIPTEQDSNLTYANAADEALYRAKASGRNQVCISGS</sequence>
<keyword evidence="3" id="KW-1133">Transmembrane helix</keyword>
<dbReference type="Pfam" id="PF07696">
    <property type="entry name" value="7TMR-DISMED2"/>
    <property type="match status" value="1"/>
</dbReference>
<keyword evidence="3" id="KW-0812">Transmembrane</keyword>
<dbReference type="InterPro" id="IPR011622">
    <property type="entry name" value="7TMR_DISM_rcpt_extracell_dom2"/>
</dbReference>
<comment type="catalytic activity">
    <reaction evidence="2">
        <text>2 GTP = 3',3'-c-di-GMP + 2 diphosphate</text>
        <dbReference type="Rhea" id="RHEA:24898"/>
        <dbReference type="ChEBI" id="CHEBI:33019"/>
        <dbReference type="ChEBI" id="CHEBI:37565"/>
        <dbReference type="ChEBI" id="CHEBI:58805"/>
        <dbReference type="EC" id="2.7.7.65"/>
    </reaction>
</comment>
<dbReference type="CDD" id="cd01949">
    <property type="entry name" value="GGDEF"/>
    <property type="match status" value="1"/>
</dbReference>
<accession>A0ABQ1PCR9</accession>
<dbReference type="RefSeq" id="WP_150276483.1">
    <property type="nucleotide sequence ID" value="NZ_BMFF01000002.1"/>
</dbReference>
<dbReference type="Gene3D" id="3.30.70.270">
    <property type="match status" value="1"/>
</dbReference>